<evidence type="ECO:0000313" key="3">
    <source>
        <dbReference type="Proteomes" id="UP001451303"/>
    </source>
</evidence>
<accession>A0ABR3D5C7</accession>
<feature type="chain" id="PRO_5045360006" description="Secreted protein" evidence="1">
    <location>
        <begin position="30"/>
        <end position="67"/>
    </location>
</feature>
<feature type="signal peptide" evidence="1">
    <location>
        <begin position="1"/>
        <end position="29"/>
    </location>
</feature>
<proteinExistence type="predicted"/>
<organism evidence="2 3">
    <name type="scientific">Neurospora intermedia</name>
    <dbReference type="NCBI Taxonomy" id="5142"/>
    <lineage>
        <taxon>Eukaryota</taxon>
        <taxon>Fungi</taxon>
        <taxon>Dikarya</taxon>
        <taxon>Ascomycota</taxon>
        <taxon>Pezizomycotina</taxon>
        <taxon>Sordariomycetes</taxon>
        <taxon>Sordariomycetidae</taxon>
        <taxon>Sordariales</taxon>
        <taxon>Sordariaceae</taxon>
        <taxon>Neurospora</taxon>
    </lineage>
</organism>
<evidence type="ECO:0000313" key="2">
    <source>
        <dbReference type="EMBL" id="KAL0467921.1"/>
    </source>
</evidence>
<keyword evidence="3" id="KW-1185">Reference proteome</keyword>
<reference evidence="2 3" key="1">
    <citation type="submission" date="2023-09" db="EMBL/GenBank/DDBJ databases">
        <title>Multi-omics analysis of a traditional fermented food reveals byproduct-associated fungal strains for waste-to-food upcycling.</title>
        <authorList>
            <consortium name="Lawrence Berkeley National Laboratory"/>
            <person name="Rekdal V.M."/>
            <person name="Villalobos-Escobedo J.M."/>
            <person name="Rodriguez-Valeron N."/>
            <person name="Garcia M.O."/>
            <person name="Vasquez D.P."/>
            <person name="Damayanti I."/>
            <person name="Sorensen P.M."/>
            <person name="Baidoo E.E."/>
            <person name="De Carvalho A.C."/>
            <person name="Riley R."/>
            <person name="Lipzen A."/>
            <person name="He G."/>
            <person name="Yan M."/>
            <person name="Haridas S."/>
            <person name="Daum C."/>
            <person name="Yoshinaga Y."/>
            <person name="Ng V."/>
            <person name="Grigoriev I.V."/>
            <person name="Munk R."/>
            <person name="Nuraida L."/>
            <person name="Wijaya C.H."/>
            <person name="Morales P.-C."/>
            <person name="Keasling J.D."/>
        </authorList>
    </citation>
    <scope>NUCLEOTIDE SEQUENCE [LARGE SCALE GENOMIC DNA]</scope>
    <source>
        <strain evidence="2 3">FGSC 2613</strain>
    </source>
</reference>
<protein>
    <recommendedName>
        <fullName evidence="4">Secreted protein</fullName>
    </recommendedName>
</protein>
<keyword evidence="1" id="KW-0732">Signal</keyword>
<comment type="caution">
    <text evidence="2">The sequence shown here is derived from an EMBL/GenBank/DDBJ whole genome shotgun (WGS) entry which is preliminary data.</text>
</comment>
<dbReference type="Proteomes" id="UP001451303">
    <property type="component" value="Unassembled WGS sequence"/>
</dbReference>
<dbReference type="EMBL" id="JAVLET010000008">
    <property type="protein sequence ID" value="KAL0467921.1"/>
    <property type="molecule type" value="Genomic_DNA"/>
</dbReference>
<evidence type="ECO:0000256" key="1">
    <source>
        <dbReference type="SAM" id="SignalP"/>
    </source>
</evidence>
<sequence length="67" mass="7140">MQNGWPVTLRGCGLSRCLAIVARFALLVAKEGKVECWAKMCDCCGSRLGAMAVPGPWTLKAGPGRMD</sequence>
<gene>
    <name evidence="2" type="ORF">QR685DRAFT_599379</name>
</gene>
<evidence type="ECO:0008006" key="4">
    <source>
        <dbReference type="Google" id="ProtNLM"/>
    </source>
</evidence>
<name>A0ABR3D5C7_NEUIN</name>